<gene>
    <name evidence="1" type="ORF">CISG_09779</name>
</gene>
<evidence type="ECO:0000313" key="1">
    <source>
        <dbReference type="EMBL" id="KMU72588.1"/>
    </source>
</evidence>
<sequence length="159" mass="18513">MVDTDPYKPPEVLKGGRSSWSHKMDVWALLVTMPYALDMAGMQTLFETPGFWMSREFQEVSIQRAAKLVVSYVSRLTFGLEIDYEYAQLRDMSIPQKDEAYIRFGLLEPPSISTTYAMLELSVCLGYKTSFSWHTKFGLAPHFAKPRRPRHRPRGWRER</sequence>
<dbReference type="SUPFAM" id="SSF56112">
    <property type="entry name" value="Protein kinase-like (PK-like)"/>
    <property type="match status" value="1"/>
</dbReference>
<dbReference type="AlphaFoldDB" id="A0A0J8QN21"/>
<organism evidence="1 2">
    <name type="scientific">Coccidioides immitis RMSCC 3703</name>
    <dbReference type="NCBI Taxonomy" id="454286"/>
    <lineage>
        <taxon>Eukaryota</taxon>
        <taxon>Fungi</taxon>
        <taxon>Dikarya</taxon>
        <taxon>Ascomycota</taxon>
        <taxon>Pezizomycotina</taxon>
        <taxon>Eurotiomycetes</taxon>
        <taxon>Eurotiomycetidae</taxon>
        <taxon>Onygenales</taxon>
        <taxon>Onygenaceae</taxon>
        <taxon>Coccidioides</taxon>
    </lineage>
</organism>
<proteinExistence type="predicted"/>
<dbReference type="InterPro" id="IPR011009">
    <property type="entry name" value="Kinase-like_dom_sf"/>
</dbReference>
<accession>A0A0J8QN21</accession>
<dbReference type="Proteomes" id="UP000054559">
    <property type="component" value="Unassembled WGS sequence"/>
</dbReference>
<evidence type="ECO:0000313" key="2">
    <source>
        <dbReference type="Proteomes" id="UP000054559"/>
    </source>
</evidence>
<protein>
    <submittedName>
        <fullName evidence="1">Uncharacterized protein</fullName>
    </submittedName>
</protein>
<reference evidence="2" key="1">
    <citation type="journal article" date="2010" name="Genome Res.">
        <title>Population genomic sequencing of Coccidioides fungi reveals recent hybridization and transposon control.</title>
        <authorList>
            <person name="Neafsey D.E."/>
            <person name="Barker B.M."/>
            <person name="Sharpton T.J."/>
            <person name="Stajich J.E."/>
            <person name="Park D.J."/>
            <person name="Whiston E."/>
            <person name="Hung C.-Y."/>
            <person name="McMahan C."/>
            <person name="White J."/>
            <person name="Sykes S."/>
            <person name="Heiman D."/>
            <person name="Young S."/>
            <person name="Zeng Q."/>
            <person name="Abouelleil A."/>
            <person name="Aftuck L."/>
            <person name="Bessette D."/>
            <person name="Brown A."/>
            <person name="FitzGerald M."/>
            <person name="Lui A."/>
            <person name="Macdonald J.P."/>
            <person name="Priest M."/>
            <person name="Orbach M.J."/>
            <person name="Galgiani J.N."/>
            <person name="Kirkland T.N."/>
            <person name="Cole G.T."/>
            <person name="Birren B.W."/>
            <person name="Henn M.R."/>
            <person name="Taylor J.W."/>
            <person name="Rounsley S.D."/>
        </authorList>
    </citation>
    <scope>NUCLEOTIDE SEQUENCE [LARGE SCALE GENOMIC DNA]</scope>
    <source>
        <strain evidence="2">RMSCC 3703</strain>
    </source>
</reference>
<dbReference type="EMBL" id="DS268223">
    <property type="protein sequence ID" value="KMU72588.1"/>
    <property type="molecule type" value="Genomic_DNA"/>
</dbReference>
<name>A0A0J8QN21_COCIT</name>